<evidence type="ECO:0000313" key="1">
    <source>
        <dbReference type="EMBL" id="GIH42718.1"/>
    </source>
</evidence>
<comment type="caution">
    <text evidence="1">The sequence shown here is derived from an EMBL/GenBank/DDBJ whole genome shotgun (WGS) entry which is preliminary data.</text>
</comment>
<evidence type="ECO:0000313" key="2">
    <source>
        <dbReference type="Proteomes" id="UP000603904"/>
    </source>
</evidence>
<reference evidence="1 2" key="1">
    <citation type="submission" date="2021-01" db="EMBL/GenBank/DDBJ databases">
        <title>Whole genome shotgun sequence of Microbispora corallina NBRC 16416.</title>
        <authorList>
            <person name="Komaki H."/>
            <person name="Tamura T."/>
        </authorList>
    </citation>
    <scope>NUCLEOTIDE SEQUENCE [LARGE SCALE GENOMIC DNA]</scope>
    <source>
        <strain evidence="1 2">NBRC 16416</strain>
    </source>
</reference>
<dbReference type="Proteomes" id="UP000603904">
    <property type="component" value="Unassembled WGS sequence"/>
</dbReference>
<proteinExistence type="predicted"/>
<protein>
    <recommendedName>
        <fullName evidence="3">Secreted protein</fullName>
    </recommendedName>
</protein>
<accession>A0ABQ4G6L1</accession>
<sequence>MVPTFFHVTLPFAWAAPAGSTPKARTRPMEAAAAFLVQRVAARTAEVGTEGFWGCILPPVSSELRPVAPPDSPSMRGVVSGRLTASVSPRALPQGVHGCAAPFI</sequence>
<gene>
    <name evidence="1" type="ORF">Mco01_57180</name>
</gene>
<keyword evidence="2" id="KW-1185">Reference proteome</keyword>
<dbReference type="EMBL" id="BOOC01000032">
    <property type="protein sequence ID" value="GIH42718.1"/>
    <property type="molecule type" value="Genomic_DNA"/>
</dbReference>
<evidence type="ECO:0008006" key="3">
    <source>
        <dbReference type="Google" id="ProtNLM"/>
    </source>
</evidence>
<name>A0ABQ4G6L1_9ACTN</name>
<organism evidence="1 2">
    <name type="scientific">Microbispora corallina</name>
    <dbReference type="NCBI Taxonomy" id="83302"/>
    <lineage>
        <taxon>Bacteria</taxon>
        <taxon>Bacillati</taxon>
        <taxon>Actinomycetota</taxon>
        <taxon>Actinomycetes</taxon>
        <taxon>Streptosporangiales</taxon>
        <taxon>Streptosporangiaceae</taxon>
        <taxon>Microbispora</taxon>
    </lineage>
</organism>